<accession>A0A345HYU8</accession>
<sequence length="152" mass="16001">MPRPDYGLGNGLMAPASQAAAGQTYSLYNEAVGQMLDSNSFGGNAITWSPNGSSYQRWTESPVPGATGVQLRDSARGRCLEAPSSTGEPVALAVCNQYTPTQRWKLVVEGDNTLIARASNPGEVIGATGGNGQVRLETKTNSRSQRWVVSPG</sequence>
<feature type="region of interest" description="Disordered" evidence="1">
    <location>
        <begin position="128"/>
        <end position="152"/>
    </location>
</feature>
<feature type="region of interest" description="Disordered" evidence="1">
    <location>
        <begin position="51"/>
        <end position="70"/>
    </location>
</feature>
<dbReference type="EMBL" id="CP031194">
    <property type="protein sequence ID" value="AXG81872.1"/>
    <property type="molecule type" value="Genomic_DNA"/>
</dbReference>
<evidence type="ECO:0000259" key="2">
    <source>
        <dbReference type="Pfam" id="PF00652"/>
    </source>
</evidence>
<dbReference type="SUPFAM" id="SSF50370">
    <property type="entry name" value="Ricin B-like lectins"/>
    <property type="match status" value="1"/>
</dbReference>
<evidence type="ECO:0000256" key="1">
    <source>
        <dbReference type="SAM" id="MobiDB-lite"/>
    </source>
</evidence>
<name>A0A345HYU8_9ACTN</name>
<dbReference type="OrthoDB" id="3534750at2"/>
<dbReference type="CDD" id="cd00161">
    <property type="entry name" value="beta-trefoil_Ricin-like"/>
    <property type="match status" value="1"/>
</dbReference>
<feature type="compositionally biased region" description="Polar residues" evidence="1">
    <location>
        <begin position="139"/>
        <end position="152"/>
    </location>
</feature>
<dbReference type="RefSeq" id="WP_114664413.1">
    <property type="nucleotide sequence ID" value="NZ_CP031194.1"/>
</dbReference>
<organism evidence="3 4">
    <name type="scientific">Streptomyces paludis</name>
    <dbReference type="NCBI Taxonomy" id="2282738"/>
    <lineage>
        <taxon>Bacteria</taxon>
        <taxon>Bacillati</taxon>
        <taxon>Actinomycetota</taxon>
        <taxon>Actinomycetes</taxon>
        <taxon>Kitasatosporales</taxon>
        <taxon>Streptomycetaceae</taxon>
        <taxon>Streptomyces</taxon>
    </lineage>
</organism>
<evidence type="ECO:0000313" key="3">
    <source>
        <dbReference type="EMBL" id="AXG81872.1"/>
    </source>
</evidence>
<keyword evidence="4" id="KW-1185">Reference proteome</keyword>
<evidence type="ECO:0000313" key="4">
    <source>
        <dbReference type="Proteomes" id="UP000253868"/>
    </source>
</evidence>
<dbReference type="KEGG" id="spad:DVK44_33740"/>
<dbReference type="InterPro" id="IPR000772">
    <property type="entry name" value="Ricin_B_lectin"/>
</dbReference>
<dbReference type="AlphaFoldDB" id="A0A345HYU8"/>
<protein>
    <recommendedName>
        <fullName evidence="2">Ricin B lectin domain-containing protein</fullName>
    </recommendedName>
</protein>
<dbReference type="Pfam" id="PF00652">
    <property type="entry name" value="Ricin_B_lectin"/>
    <property type="match status" value="1"/>
</dbReference>
<gene>
    <name evidence="3" type="ORF">DVK44_33740</name>
</gene>
<dbReference type="Gene3D" id="2.80.10.50">
    <property type="match status" value="1"/>
</dbReference>
<dbReference type="PROSITE" id="PS50231">
    <property type="entry name" value="RICIN_B_LECTIN"/>
    <property type="match status" value="1"/>
</dbReference>
<proteinExistence type="predicted"/>
<reference evidence="4" key="1">
    <citation type="submission" date="2018-07" db="EMBL/GenBank/DDBJ databases">
        <authorList>
            <person name="Zhao J."/>
        </authorList>
    </citation>
    <scope>NUCLEOTIDE SEQUENCE [LARGE SCALE GENOMIC DNA]</scope>
    <source>
        <strain evidence="4">GSSD-12</strain>
    </source>
</reference>
<feature type="domain" description="Ricin B lectin" evidence="2">
    <location>
        <begin position="25"/>
        <end position="147"/>
    </location>
</feature>
<dbReference type="InterPro" id="IPR035992">
    <property type="entry name" value="Ricin_B-like_lectins"/>
</dbReference>
<dbReference type="Proteomes" id="UP000253868">
    <property type="component" value="Chromosome"/>
</dbReference>